<accession>A0A9P8XSZ4</accession>
<evidence type="ECO:0000256" key="2">
    <source>
        <dbReference type="ARBA" id="ARBA00022448"/>
    </source>
</evidence>
<sequence>MTGLIELRSPQHYATSPSQCDGDAAISRQTRTKKLFSFPQIFSFSFMYFVTWIIVGVYLYFGLLNGGVLGLIVNYLIVFVGVLAQAACFAELASILPIAGAQYFWIYKFSSEKYRRFLTWTQGYATWLGYVFTLATVLNSNTLIIQGVIQINYPNFKIEGWTTLVIVLATLACYTIMNVWFFDFVPWLELIAGIVNVVSFIVTVTALLTLSPRNDPQFFLTTSSNSGYVSSFLSWEVGMLACMWLFMGFEGVIHMAEETKDPERTIPKAMVASIGFNGLLGLGMLFILILCMPPIEDMLAAPSPFIYLIVTATRNLPLSTAIGSSIALVLICAGMTMFSSASRLTWAWARDRGLPSYFGHVDSTTKIPRRAVLLTSFIVGVMSLLNLHPEAYIALGAITSLSTLSIYFSYALVLAVVLHRRLKGDFTLGEWNLGRWGLLLNIFALSYTIYTMIWLPFPTTLPVTAQTMNYSGPVFVGAGMIVTGLWFGWAKKTGVLQIRNSSFPS</sequence>
<feature type="transmembrane region" description="Helical" evidence="6">
    <location>
        <begin position="188"/>
        <end position="208"/>
    </location>
</feature>
<reference evidence="7" key="1">
    <citation type="journal article" date="2021" name="Nat. Commun.">
        <title>Genetic determinants of endophytism in the Arabidopsis root mycobiome.</title>
        <authorList>
            <person name="Mesny F."/>
            <person name="Miyauchi S."/>
            <person name="Thiergart T."/>
            <person name="Pickel B."/>
            <person name="Atanasova L."/>
            <person name="Karlsson M."/>
            <person name="Huettel B."/>
            <person name="Barry K.W."/>
            <person name="Haridas S."/>
            <person name="Chen C."/>
            <person name="Bauer D."/>
            <person name="Andreopoulos W."/>
            <person name="Pangilinan J."/>
            <person name="LaButti K."/>
            <person name="Riley R."/>
            <person name="Lipzen A."/>
            <person name="Clum A."/>
            <person name="Drula E."/>
            <person name="Henrissat B."/>
            <person name="Kohler A."/>
            <person name="Grigoriev I.V."/>
            <person name="Martin F.M."/>
            <person name="Hacquard S."/>
        </authorList>
    </citation>
    <scope>NUCLEOTIDE SEQUENCE</scope>
    <source>
        <strain evidence="7">MPI-CAGE-CH-0230</strain>
    </source>
</reference>
<feature type="transmembrane region" description="Helical" evidence="6">
    <location>
        <begin position="73"/>
        <end position="106"/>
    </location>
</feature>
<feature type="transmembrane region" description="Helical" evidence="6">
    <location>
        <begin position="270"/>
        <end position="295"/>
    </location>
</feature>
<keyword evidence="2" id="KW-0813">Transport</keyword>
<evidence type="ECO:0000256" key="5">
    <source>
        <dbReference type="ARBA" id="ARBA00023136"/>
    </source>
</evidence>
<keyword evidence="8" id="KW-1185">Reference proteome</keyword>
<evidence type="ECO:0000313" key="8">
    <source>
        <dbReference type="Proteomes" id="UP000756346"/>
    </source>
</evidence>
<keyword evidence="5 6" id="KW-0472">Membrane</keyword>
<dbReference type="PANTHER" id="PTHR45649">
    <property type="entry name" value="AMINO-ACID PERMEASE BAT1"/>
    <property type="match status" value="1"/>
</dbReference>
<feature type="transmembrane region" description="Helical" evidence="6">
    <location>
        <begin position="228"/>
        <end position="249"/>
    </location>
</feature>
<feature type="transmembrane region" description="Helical" evidence="6">
    <location>
        <begin position="321"/>
        <end position="346"/>
    </location>
</feature>
<dbReference type="InterPro" id="IPR002293">
    <property type="entry name" value="AA/rel_permease1"/>
</dbReference>
<dbReference type="GO" id="GO:0016020">
    <property type="term" value="C:membrane"/>
    <property type="evidence" value="ECO:0007669"/>
    <property type="project" value="UniProtKB-SubCell"/>
</dbReference>
<feature type="transmembrane region" description="Helical" evidence="6">
    <location>
        <begin position="41"/>
        <end position="61"/>
    </location>
</feature>
<dbReference type="Proteomes" id="UP000756346">
    <property type="component" value="Unassembled WGS sequence"/>
</dbReference>
<dbReference type="Gene3D" id="1.20.1740.10">
    <property type="entry name" value="Amino acid/polyamine transporter I"/>
    <property type="match status" value="1"/>
</dbReference>
<feature type="transmembrane region" description="Helical" evidence="6">
    <location>
        <begin position="367"/>
        <end position="385"/>
    </location>
</feature>
<name>A0A9P8XSZ4_9PEZI</name>
<dbReference type="AlphaFoldDB" id="A0A9P8XSZ4"/>
<dbReference type="GeneID" id="70180364"/>
<feature type="transmembrane region" description="Helical" evidence="6">
    <location>
        <begin position="127"/>
        <end position="149"/>
    </location>
</feature>
<comment type="caution">
    <text evidence="7">The sequence shown here is derived from an EMBL/GenBank/DDBJ whole genome shotgun (WGS) entry which is preliminary data.</text>
</comment>
<gene>
    <name evidence="7" type="ORF">B0I36DRAFT_254427</name>
</gene>
<organism evidence="7 8">
    <name type="scientific">Microdochium trichocladiopsis</name>
    <dbReference type="NCBI Taxonomy" id="1682393"/>
    <lineage>
        <taxon>Eukaryota</taxon>
        <taxon>Fungi</taxon>
        <taxon>Dikarya</taxon>
        <taxon>Ascomycota</taxon>
        <taxon>Pezizomycotina</taxon>
        <taxon>Sordariomycetes</taxon>
        <taxon>Xylariomycetidae</taxon>
        <taxon>Xylariales</taxon>
        <taxon>Microdochiaceae</taxon>
        <taxon>Microdochium</taxon>
    </lineage>
</organism>
<evidence type="ECO:0000256" key="1">
    <source>
        <dbReference type="ARBA" id="ARBA00004141"/>
    </source>
</evidence>
<evidence type="ECO:0000313" key="7">
    <source>
        <dbReference type="EMBL" id="KAH7016202.1"/>
    </source>
</evidence>
<dbReference type="OrthoDB" id="3257095at2759"/>
<dbReference type="PANTHER" id="PTHR45649:SF5">
    <property type="entry name" value="GABA TRANSPORTER (EUROFUNG)-RELATED"/>
    <property type="match status" value="1"/>
</dbReference>
<dbReference type="RefSeq" id="XP_046005826.1">
    <property type="nucleotide sequence ID" value="XM_046150818.1"/>
</dbReference>
<dbReference type="PIRSF" id="PIRSF006060">
    <property type="entry name" value="AA_transporter"/>
    <property type="match status" value="1"/>
</dbReference>
<evidence type="ECO:0000256" key="4">
    <source>
        <dbReference type="ARBA" id="ARBA00022989"/>
    </source>
</evidence>
<dbReference type="GO" id="GO:0022857">
    <property type="term" value="F:transmembrane transporter activity"/>
    <property type="evidence" value="ECO:0007669"/>
    <property type="project" value="InterPro"/>
</dbReference>
<evidence type="ECO:0000256" key="6">
    <source>
        <dbReference type="SAM" id="Phobius"/>
    </source>
</evidence>
<dbReference type="EMBL" id="JAGTJQ010000012">
    <property type="protein sequence ID" value="KAH7016202.1"/>
    <property type="molecule type" value="Genomic_DNA"/>
</dbReference>
<feature type="transmembrane region" description="Helical" evidence="6">
    <location>
        <begin position="438"/>
        <end position="457"/>
    </location>
</feature>
<keyword evidence="3 6" id="KW-0812">Transmembrane</keyword>
<feature type="transmembrane region" description="Helical" evidence="6">
    <location>
        <begin position="161"/>
        <end position="181"/>
    </location>
</feature>
<feature type="transmembrane region" description="Helical" evidence="6">
    <location>
        <begin position="469"/>
        <end position="489"/>
    </location>
</feature>
<comment type="subcellular location">
    <subcellularLocation>
        <location evidence="1">Membrane</location>
        <topology evidence="1">Multi-pass membrane protein</topology>
    </subcellularLocation>
</comment>
<dbReference type="Pfam" id="PF13520">
    <property type="entry name" value="AA_permease_2"/>
    <property type="match status" value="1"/>
</dbReference>
<feature type="transmembrane region" description="Helical" evidence="6">
    <location>
        <begin position="391"/>
        <end position="418"/>
    </location>
</feature>
<protein>
    <submittedName>
        <fullName evidence="7">Amino acid/polyamine transporter I</fullName>
    </submittedName>
</protein>
<evidence type="ECO:0000256" key="3">
    <source>
        <dbReference type="ARBA" id="ARBA00022692"/>
    </source>
</evidence>
<proteinExistence type="predicted"/>
<keyword evidence="4 6" id="KW-1133">Transmembrane helix</keyword>